<proteinExistence type="predicted"/>
<sequence>MPALQIRPAVVILDHQPDLAKKEKATDSDGKEKSRYNHAGRFYGFDTTIVVSMHGHDQYMPRGYSYSQATPT</sequence>
<accession>A0ABP8V204</accession>
<protein>
    <submittedName>
        <fullName evidence="1">Uncharacterized protein</fullName>
    </submittedName>
</protein>
<keyword evidence="2" id="KW-1185">Reference proteome</keyword>
<evidence type="ECO:0000313" key="2">
    <source>
        <dbReference type="Proteomes" id="UP001500604"/>
    </source>
</evidence>
<gene>
    <name evidence="1" type="ORF">GCM10023116_23980</name>
</gene>
<dbReference type="RefSeq" id="WP_345196208.1">
    <property type="nucleotide sequence ID" value="NZ_BAABFL010000363.1"/>
</dbReference>
<dbReference type="Proteomes" id="UP001500604">
    <property type="component" value="Unassembled WGS sequence"/>
</dbReference>
<name>A0ABP8V204_9GAMM</name>
<evidence type="ECO:0000313" key="1">
    <source>
        <dbReference type="EMBL" id="GAA4650115.1"/>
    </source>
</evidence>
<comment type="caution">
    <text evidence="1">The sequence shown here is derived from an EMBL/GenBank/DDBJ whole genome shotgun (WGS) entry which is preliminary data.</text>
</comment>
<reference evidence="2" key="1">
    <citation type="journal article" date="2019" name="Int. J. Syst. Evol. Microbiol.">
        <title>The Global Catalogue of Microorganisms (GCM) 10K type strain sequencing project: providing services to taxonomists for standard genome sequencing and annotation.</title>
        <authorList>
            <consortium name="The Broad Institute Genomics Platform"/>
            <consortium name="The Broad Institute Genome Sequencing Center for Infectious Disease"/>
            <person name="Wu L."/>
            <person name="Ma J."/>
        </authorList>
    </citation>
    <scope>NUCLEOTIDE SEQUENCE [LARGE SCALE GENOMIC DNA]</scope>
    <source>
        <strain evidence="2">JCM 17805</strain>
    </source>
</reference>
<organism evidence="1 2">
    <name type="scientific">Kistimonas scapharcae</name>
    <dbReference type="NCBI Taxonomy" id="1036133"/>
    <lineage>
        <taxon>Bacteria</taxon>
        <taxon>Pseudomonadati</taxon>
        <taxon>Pseudomonadota</taxon>
        <taxon>Gammaproteobacteria</taxon>
        <taxon>Oceanospirillales</taxon>
        <taxon>Endozoicomonadaceae</taxon>
        <taxon>Kistimonas</taxon>
    </lineage>
</organism>
<dbReference type="EMBL" id="BAABFL010000363">
    <property type="protein sequence ID" value="GAA4650115.1"/>
    <property type="molecule type" value="Genomic_DNA"/>
</dbReference>